<name>E4XB69_OIKDI</name>
<accession>E4XB69</accession>
<proteinExistence type="predicted"/>
<protein>
    <submittedName>
        <fullName evidence="1">Uncharacterized protein</fullName>
    </submittedName>
</protein>
<dbReference type="OrthoDB" id="10444970at2759"/>
<dbReference type="Proteomes" id="UP000001307">
    <property type="component" value="Unassembled WGS sequence"/>
</dbReference>
<dbReference type="InParanoid" id="E4XB69"/>
<sequence>MRFLSSWLAIKAFYAFDTDFLCDKEIFMKTNSEKYLNCDSGGRRPRLIDQNVGQGFKWKVTCKSNKNGGATKFMFTSENNRSLYWKNFGGVELKPNDMNSKNAYWKIIEDSSGREFGLYKISSAEKTKSSSRHCMTEWLAGGILTTTPCNFNQGAGFFFEMPNQENAYSEWTSWGSCAETECTQSRRRECKEILNCVEPLIEFQTCPLEETIKNHNWNSWSECNDGQRIRSRRVSSKCGSLFLKKHPNYHIREQSSERGECTACTPPEWSDWERDDSGCLLVRKCVVLDDQDESCNKECTGKSKKEVPCITATICNKVVQLTNHRDKALTLRRSNYESKLTYRYSSETPSLDSLWTICCSPEDGQNVAVLYNEPNNLKLIKATIV</sequence>
<reference evidence="1" key="1">
    <citation type="journal article" date="2010" name="Science">
        <title>Plasticity of animal genome architecture unmasked by rapid evolution of a pelagic tunicate.</title>
        <authorList>
            <person name="Denoeud F."/>
            <person name="Henriet S."/>
            <person name="Mungpakdee S."/>
            <person name="Aury J.M."/>
            <person name="Da Silva C."/>
            <person name="Brinkmann H."/>
            <person name="Mikhaleva J."/>
            <person name="Olsen L.C."/>
            <person name="Jubin C."/>
            <person name="Canestro C."/>
            <person name="Bouquet J.M."/>
            <person name="Danks G."/>
            <person name="Poulain J."/>
            <person name="Campsteijn C."/>
            <person name="Adamski M."/>
            <person name="Cross I."/>
            <person name="Yadetie F."/>
            <person name="Muffato M."/>
            <person name="Louis A."/>
            <person name="Butcher S."/>
            <person name="Tsagkogeorga G."/>
            <person name="Konrad A."/>
            <person name="Singh S."/>
            <person name="Jensen M.F."/>
            <person name="Cong E.H."/>
            <person name="Eikeseth-Otteraa H."/>
            <person name="Noel B."/>
            <person name="Anthouard V."/>
            <person name="Porcel B.M."/>
            <person name="Kachouri-Lafond R."/>
            <person name="Nishino A."/>
            <person name="Ugolini M."/>
            <person name="Chourrout P."/>
            <person name="Nishida H."/>
            <person name="Aasland R."/>
            <person name="Huzurbazar S."/>
            <person name="Westhof E."/>
            <person name="Delsuc F."/>
            <person name="Lehrach H."/>
            <person name="Reinhardt R."/>
            <person name="Weissenbach J."/>
            <person name="Roy S.W."/>
            <person name="Artiguenave F."/>
            <person name="Postlethwait J.H."/>
            <person name="Manak J.R."/>
            <person name="Thompson E.M."/>
            <person name="Jaillon O."/>
            <person name="Du Pasquier L."/>
            <person name="Boudinot P."/>
            <person name="Liberles D.A."/>
            <person name="Volff J.N."/>
            <person name="Philippe H."/>
            <person name="Lenhard B."/>
            <person name="Roest Crollius H."/>
            <person name="Wincker P."/>
            <person name="Chourrout D."/>
        </authorList>
    </citation>
    <scope>NUCLEOTIDE SEQUENCE [LARGE SCALE GENOMIC DNA]</scope>
</reference>
<evidence type="ECO:0000313" key="2">
    <source>
        <dbReference type="Proteomes" id="UP000001307"/>
    </source>
</evidence>
<dbReference type="AlphaFoldDB" id="E4XB69"/>
<keyword evidence="2" id="KW-1185">Reference proteome</keyword>
<organism evidence="1">
    <name type="scientific">Oikopleura dioica</name>
    <name type="common">Tunicate</name>
    <dbReference type="NCBI Taxonomy" id="34765"/>
    <lineage>
        <taxon>Eukaryota</taxon>
        <taxon>Metazoa</taxon>
        <taxon>Chordata</taxon>
        <taxon>Tunicata</taxon>
        <taxon>Appendicularia</taxon>
        <taxon>Copelata</taxon>
        <taxon>Oikopleuridae</taxon>
        <taxon>Oikopleura</taxon>
    </lineage>
</organism>
<gene>
    <name evidence="1" type="ORF">GSOID_T00005588001</name>
</gene>
<evidence type="ECO:0000313" key="1">
    <source>
        <dbReference type="EMBL" id="CBY08752.1"/>
    </source>
</evidence>
<dbReference type="EMBL" id="FN653033">
    <property type="protein sequence ID" value="CBY08752.1"/>
    <property type="molecule type" value="Genomic_DNA"/>
</dbReference>